<reference evidence="1" key="1">
    <citation type="journal article" date="2025" name="Int. J. Syst. Evol. Microbiol.">
        <title>Streptomyces citrinus sp. nov., with yellow diffusible pigment.</title>
        <authorList>
            <person name="He Y."/>
            <person name="Yang E."/>
            <person name="Xu J."/>
            <person name="Sun Y."/>
            <person name="Sun L."/>
        </authorList>
    </citation>
    <scope>NUCLEOTIDE SEQUENCE</scope>
    <source>
        <strain evidence="1">Q6</strain>
    </source>
</reference>
<name>A0ACD5A9X9_9ACTN</name>
<dbReference type="EMBL" id="CP146022">
    <property type="protein sequence ID" value="WWQ62683.1"/>
    <property type="molecule type" value="Genomic_DNA"/>
</dbReference>
<evidence type="ECO:0000313" key="1">
    <source>
        <dbReference type="EMBL" id="WWQ62683.1"/>
    </source>
</evidence>
<keyword evidence="2" id="KW-1185">Reference proteome</keyword>
<protein>
    <submittedName>
        <fullName evidence="1">Nucleotide-binding domain containing protein</fullName>
    </submittedName>
</protein>
<accession>A0ACD5A9X9</accession>
<proteinExistence type="predicted"/>
<evidence type="ECO:0000313" key="2">
    <source>
        <dbReference type="Proteomes" id="UP001432251"/>
    </source>
</evidence>
<gene>
    <name evidence="1" type="ORF">V2W30_04465</name>
</gene>
<sequence length="72" mass="6961">MLTGGETAAAVLAALGADGFDLLAEPEPGVAQGLLTGSPRIPLVIKAGGFGDDGTLARLCRALTTAVPDGAA</sequence>
<dbReference type="Proteomes" id="UP001432251">
    <property type="component" value="Chromosome"/>
</dbReference>
<organism evidence="1 2">
    <name type="scientific">Streptomyces citrinus</name>
    <dbReference type="NCBI Taxonomy" id="3118173"/>
    <lineage>
        <taxon>Bacteria</taxon>
        <taxon>Bacillati</taxon>
        <taxon>Actinomycetota</taxon>
        <taxon>Actinomycetes</taxon>
        <taxon>Kitasatosporales</taxon>
        <taxon>Streptomycetaceae</taxon>
        <taxon>Streptomyces</taxon>
    </lineage>
</organism>